<proteinExistence type="predicted"/>
<feature type="region of interest" description="Disordered" evidence="1">
    <location>
        <begin position="84"/>
        <end position="139"/>
    </location>
</feature>
<evidence type="ECO:0000256" key="1">
    <source>
        <dbReference type="SAM" id="MobiDB-lite"/>
    </source>
</evidence>
<organism evidence="2 3">
    <name type="scientific">Hibiscus sabdariffa</name>
    <name type="common">roselle</name>
    <dbReference type="NCBI Taxonomy" id="183260"/>
    <lineage>
        <taxon>Eukaryota</taxon>
        <taxon>Viridiplantae</taxon>
        <taxon>Streptophyta</taxon>
        <taxon>Embryophyta</taxon>
        <taxon>Tracheophyta</taxon>
        <taxon>Spermatophyta</taxon>
        <taxon>Magnoliopsida</taxon>
        <taxon>eudicotyledons</taxon>
        <taxon>Gunneridae</taxon>
        <taxon>Pentapetalae</taxon>
        <taxon>rosids</taxon>
        <taxon>malvids</taxon>
        <taxon>Malvales</taxon>
        <taxon>Malvaceae</taxon>
        <taxon>Malvoideae</taxon>
        <taxon>Hibiscus</taxon>
    </lineage>
</organism>
<name>A0ABR2CF13_9ROSI</name>
<gene>
    <name evidence="2" type="ORF">V6N12_017266</name>
</gene>
<accession>A0ABR2CF13</accession>
<reference evidence="2 3" key="1">
    <citation type="journal article" date="2024" name="G3 (Bethesda)">
        <title>Genome assembly of Hibiscus sabdariffa L. provides insights into metabolisms of medicinal natural products.</title>
        <authorList>
            <person name="Kim T."/>
        </authorList>
    </citation>
    <scope>NUCLEOTIDE SEQUENCE [LARGE SCALE GENOMIC DNA]</scope>
    <source>
        <strain evidence="2">TK-2024</strain>
        <tissue evidence="2">Old leaves</tissue>
    </source>
</reference>
<comment type="caution">
    <text evidence="2">The sequence shown here is derived from an EMBL/GenBank/DDBJ whole genome shotgun (WGS) entry which is preliminary data.</text>
</comment>
<evidence type="ECO:0000313" key="2">
    <source>
        <dbReference type="EMBL" id="KAK8518108.1"/>
    </source>
</evidence>
<sequence length="157" mass="17419">MFFQREKSERIVKGFSVVKKPNVTVFFNENAEESQFFFFTFDSYSPSIIITEPSPFPISNLPSLPKLPPSPPFEPHTTSIPITASQQNSHRAAPFVSTGTHSTFHHSPELHKSSLPARTPSSSNLPTINHHPSPHSSPTITLFSLTATITIELTPNH</sequence>
<dbReference type="Proteomes" id="UP001472677">
    <property type="component" value="Unassembled WGS sequence"/>
</dbReference>
<dbReference type="EMBL" id="JBBPBM010000053">
    <property type="protein sequence ID" value="KAK8518108.1"/>
    <property type="molecule type" value="Genomic_DNA"/>
</dbReference>
<evidence type="ECO:0000313" key="3">
    <source>
        <dbReference type="Proteomes" id="UP001472677"/>
    </source>
</evidence>
<protein>
    <submittedName>
        <fullName evidence="2">Uncharacterized protein</fullName>
    </submittedName>
</protein>
<keyword evidence="3" id="KW-1185">Reference proteome</keyword>